<proteinExistence type="predicted"/>
<dbReference type="SUPFAM" id="SSF54909">
    <property type="entry name" value="Dimeric alpha+beta barrel"/>
    <property type="match status" value="1"/>
</dbReference>
<comment type="caution">
    <text evidence="5">The sequence shown here is derived from an EMBL/GenBank/DDBJ whole genome shotgun (WGS) entry which is preliminary data.</text>
</comment>
<dbReference type="SUPFAM" id="SSF46785">
    <property type="entry name" value="Winged helix' DNA-binding domain"/>
    <property type="match status" value="1"/>
</dbReference>
<dbReference type="GO" id="GO:0005829">
    <property type="term" value="C:cytosol"/>
    <property type="evidence" value="ECO:0007669"/>
    <property type="project" value="TreeGrafter"/>
</dbReference>
<dbReference type="Pfam" id="PF13412">
    <property type="entry name" value="HTH_24"/>
    <property type="match status" value="1"/>
</dbReference>
<dbReference type="Proteomes" id="UP000559117">
    <property type="component" value="Unassembled WGS sequence"/>
</dbReference>
<dbReference type="EMBL" id="JACHFH010000001">
    <property type="protein sequence ID" value="MBB5335038.1"/>
    <property type="molecule type" value="Genomic_DNA"/>
</dbReference>
<gene>
    <name evidence="5" type="ORF">HNR32_000138</name>
</gene>
<dbReference type="PANTHER" id="PTHR30154">
    <property type="entry name" value="LEUCINE-RESPONSIVE REGULATORY PROTEIN"/>
    <property type="match status" value="1"/>
</dbReference>
<protein>
    <submittedName>
        <fullName evidence="5">Lrp/AsnC family leucine-responsive transcriptional regulator</fullName>
    </submittedName>
</protein>
<dbReference type="InterPro" id="IPR019887">
    <property type="entry name" value="Tscrpt_reg_AsnC/Lrp_C"/>
</dbReference>
<dbReference type="InterPro" id="IPR011008">
    <property type="entry name" value="Dimeric_a/b-barrel"/>
</dbReference>
<keyword evidence="6" id="KW-1185">Reference proteome</keyword>
<dbReference type="PRINTS" id="PR00033">
    <property type="entry name" value="HTHASNC"/>
</dbReference>
<keyword evidence="3" id="KW-0804">Transcription</keyword>
<dbReference type="Pfam" id="PF01037">
    <property type="entry name" value="AsnC_trans_reg"/>
    <property type="match status" value="1"/>
</dbReference>
<name>A0A840UK16_9FIRM</name>
<dbReference type="Gene3D" id="3.30.70.920">
    <property type="match status" value="1"/>
</dbReference>
<evidence type="ECO:0000256" key="2">
    <source>
        <dbReference type="ARBA" id="ARBA00023125"/>
    </source>
</evidence>
<dbReference type="InterPro" id="IPR036388">
    <property type="entry name" value="WH-like_DNA-bd_sf"/>
</dbReference>
<accession>A0A840UK16</accession>
<evidence type="ECO:0000256" key="3">
    <source>
        <dbReference type="ARBA" id="ARBA00023163"/>
    </source>
</evidence>
<reference evidence="5 6" key="1">
    <citation type="submission" date="2020-08" db="EMBL/GenBank/DDBJ databases">
        <title>Genomic Encyclopedia of Type Strains, Phase IV (KMG-IV): sequencing the most valuable type-strain genomes for metagenomic binning, comparative biology and taxonomic classification.</title>
        <authorList>
            <person name="Goeker M."/>
        </authorList>
    </citation>
    <scope>NUCLEOTIDE SEQUENCE [LARGE SCALE GENOMIC DNA]</scope>
    <source>
        <strain evidence="5 6">DSM 24661</strain>
    </source>
</reference>
<dbReference type="PROSITE" id="PS50956">
    <property type="entry name" value="HTH_ASNC_2"/>
    <property type="match status" value="1"/>
</dbReference>
<dbReference type="GO" id="GO:0043565">
    <property type="term" value="F:sequence-specific DNA binding"/>
    <property type="evidence" value="ECO:0007669"/>
    <property type="project" value="InterPro"/>
</dbReference>
<evidence type="ECO:0000256" key="1">
    <source>
        <dbReference type="ARBA" id="ARBA00023015"/>
    </source>
</evidence>
<dbReference type="SMART" id="SM00344">
    <property type="entry name" value="HTH_ASNC"/>
    <property type="match status" value="1"/>
</dbReference>
<dbReference type="GO" id="GO:0043200">
    <property type="term" value="P:response to amino acid"/>
    <property type="evidence" value="ECO:0007669"/>
    <property type="project" value="TreeGrafter"/>
</dbReference>
<sequence length="148" mass="16723">MDKTDRAILKNLQKNARMTISDLSAAISLSMPAASERLRKLETSGVIKQYTVVIDPEKVNKNLTALMFLRFDNTHNGEEFAEYAKTENEINECYYITGEYDYYLKIVTEDARTLKALLARIKNNPGLVKTSNLVVLSNIIDNVSVLSE</sequence>
<dbReference type="InterPro" id="IPR011991">
    <property type="entry name" value="ArsR-like_HTH"/>
</dbReference>
<keyword evidence="1" id="KW-0805">Transcription regulation</keyword>
<feature type="domain" description="HTH asnC-type" evidence="4">
    <location>
        <begin position="1"/>
        <end position="62"/>
    </location>
</feature>
<evidence type="ECO:0000259" key="4">
    <source>
        <dbReference type="PROSITE" id="PS50956"/>
    </source>
</evidence>
<dbReference type="InterPro" id="IPR000485">
    <property type="entry name" value="AsnC-type_HTH_dom"/>
</dbReference>
<dbReference type="Gene3D" id="1.10.10.10">
    <property type="entry name" value="Winged helix-like DNA-binding domain superfamily/Winged helix DNA-binding domain"/>
    <property type="match status" value="1"/>
</dbReference>
<keyword evidence="2" id="KW-0238">DNA-binding</keyword>
<dbReference type="AlphaFoldDB" id="A0A840UK16"/>
<evidence type="ECO:0000313" key="5">
    <source>
        <dbReference type="EMBL" id="MBB5335038.1"/>
    </source>
</evidence>
<dbReference type="RefSeq" id="WP_183858860.1">
    <property type="nucleotide sequence ID" value="NZ_JACHFH010000001.1"/>
</dbReference>
<dbReference type="CDD" id="cd00090">
    <property type="entry name" value="HTH_ARSR"/>
    <property type="match status" value="1"/>
</dbReference>
<dbReference type="PANTHER" id="PTHR30154:SF34">
    <property type="entry name" value="TRANSCRIPTIONAL REGULATOR AZLB"/>
    <property type="match status" value="1"/>
</dbReference>
<dbReference type="InterPro" id="IPR036390">
    <property type="entry name" value="WH_DNA-bd_sf"/>
</dbReference>
<organism evidence="5 6">
    <name type="scientific">Pectinatus brassicae</name>
    <dbReference type="NCBI Taxonomy" id="862415"/>
    <lineage>
        <taxon>Bacteria</taxon>
        <taxon>Bacillati</taxon>
        <taxon>Bacillota</taxon>
        <taxon>Negativicutes</taxon>
        <taxon>Selenomonadales</taxon>
        <taxon>Selenomonadaceae</taxon>
        <taxon>Pectinatus</taxon>
    </lineage>
</organism>
<evidence type="ECO:0000313" key="6">
    <source>
        <dbReference type="Proteomes" id="UP000559117"/>
    </source>
</evidence>
<dbReference type="InterPro" id="IPR019888">
    <property type="entry name" value="Tscrpt_reg_AsnC-like"/>
</dbReference>